<feature type="compositionally biased region" description="Gly residues" evidence="1">
    <location>
        <begin position="65"/>
        <end position="74"/>
    </location>
</feature>
<dbReference type="AlphaFoldDB" id="A0ABD3R7D4"/>
<name>A0ABD3R7D4_9STRA</name>
<feature type="region of interest" description="Disordered" evidence="1">
    <location>
        <begin position="248"/>
        <end position="268"/>
    </location>
</feature>
<comment type="caution">
    <text evidence="2">The sequence shown here is derived from an EMBL/GenBank/DDBJ whole genome shotgun (WGS) entry which is preliminary data.</text>
</comment>
<protein>
    <submittedName>
        <fullName evidence="2">Uncharacterized protein</fullName>
    </submittedName>
</protein>
<reference evidence="2 3" key="1">
    <citation type="submission" date="2024-10" db="EMBL/GenBank/DDBJ databases">
        <title>Updated reference genomes for cyclostephanoid diatoms.</title>
        <authorList>
            <person name="Roberts W.R."/>
            <person name="Alverson A.J."/>
        </authorList>
    </citation>
    <scope>NUCLEOTIDE SEQUENCE [LARGE SCALE GENOMIC DNA]</scope>
    <source>
        <strain evidence="2 3">AJA228-03</strain>
    </source>
</reference>
<keyword evidence="3" id="KW-1185">Reference proteome</keyword>
<organism evidence="2 3">
    <name type="scientific">Cyclostephanos tholiformis</name>
    <dbReference type="NCBI Taxonomy" id="382380"/>
    <lineage>
        <taxon>Eukaryota</taxon>
        <taxon>Sar</taxon>
        <taxon>Stramenopiles</taxon>
        <taxon>Ochrophyta</taxon>
        <taxon>Bacillariophyta</taxon>
        <taxon>Coscinodiscophyceae</taxon>
        <taxon>Thalassiosirophycidae</taxon>
        <taxon>Stephanodiscales</taxon>
        <taxon>Stephanodiscaceae</taxon>
        <taxon>Cyclostephanos</taxon>
    </lineage>
</organism>
<gene>
    <name evidence="2" type="ORF">ACHAXA_011173</name>
</gene>
<evidence type="ECO:0000256" key="1">
    <source>
        <dbReference type="SAM" id="MobiDB-lite"/>
    </source>
</evidence>
<dbReference type="Proteomes" id="UP001530377">
    <property type="component" value="Unassembled WGS sequence"/>
</dbReference>
<accession>A0ABD3R7D4</accession>
<dbReference type="EMBL" id="JALLPB020000469">
    <property type="protein sequence ID" value="KAL3808789.1"/>
    <property type="molecule type" value="Genomic_DNA"/>
</dbReference>
<feature type="region of interest" description="Disordered" evidence="1">
    <location>
        <begin position="37"/>
        <end position="78"/>
    </location>
</feature>
<evidence type="ECO:0000313" key="2">
    <source>
        <dbReference type="EMBL" id="KAL3808789.1"/>
    </source>
</evidence>
<feature type="region of interest" description="Disordered" evidence="1">
    <location>
        <begin position="1"/>
        <end position="23"/>
    </location>
</feature>
<proteinExistence type="predicted"/>
<feature type="compositionally biased region" description="Basic and acidic residues" evidence="1">
    <location>
        <begin position="258"/>
        <end position="267"/>
    </location>
</feature>
<sequence length="328" mass="33944">MKQNRLGSAKRRRGATGDGDGDSIVISPLLAEWAKSEDAGGATNLGASGGRGEDPDGVGRPDVVGGAGAGAGGDGQRRDEGRIYDLLDAIDSTLSTTNFDVPRLVADIASLTKLGSGPAGNGRNVNDRVLLPTLKSLLSSGTTTSSYRLAWVGSDDAICHVGTSLHKVPLARLQEVYLSLGGGGSVGLNKNKWELMEVIRILGPFPNVRNTLRGNVVGLTRGGSSKEREVVNMEISYTSMIDGTGKEILASSSGGRGNGRDGKKSNDGAKQVNLDVWFANDRAIVCSVPSSEGNDGRGGDPFGGDGSKLLFFVAENDLEGALEKLCAA</sequence>
<evidence type="ECO:0000313" key="3">
    <source>
        <dbReference type="Proteomes" id="UP001530377"/>
    </source>
</evidence>